<gene>
    <name evidence="1" type="ORF">V8N49_00375</name>
</gene>
<keyword evidence="2" id="KW-1185">Reference proteome</keyword>
<sequence>MSHQLHGAGRAITDYFNSPSFHAPKESELLEVIMMELMQSGKSPSNKAIIANVIARLEREADESVLQGYRNLLAKILEGHE</sequence>
<dbReference type="Proteomes" id="UP001306592">
    <property type="component" value="Unassembled WGS sequence"/>
</dbReference>
<proteinExistence type="predicted"/>
<evidence type="ECO:0000313" key="1">
    <source>
        <dbReference type="EMBL" id="MEI2680128.1"/>
    </source>
</evidence>
<reference evidence="1 2" key="1">
    <citation type="submission" date="2024-02" db="EMBL/GenBank/DDBJ databases">
        <title>First report Erwinia aphidicola in onion in Chile.</title>
        <authorList>
            <person name="Valenzuela M."/>
            <person name="Pena M."/>
            <person name="Dutta B."/>
        </authorList>
    </citation>
    <scope>NUCLEOTIDE SEQUENCE [LARGE SCALE GENOMIC DNA]</scope>
    <source>
        <strain evidence="1 2">QCJ3A</strain>
    </source>
</reference>
<dbReference type="RefSeq" id="WP_048917011.1">
    <property type="nucleotide sequence ID" value="NZ_CAKKMT010000014.1"/>
</dbReference>
<accession>A0ABU8D9D0</accession>
<dbReference type="Gene3D" id="1.20.5.5260">
    <property type="match status" value="1"/>
</dbReference>
<comment type="caution">
    <text evidence="1">The sequence shown here is derived from an EMBL/GenBank/DDBJ whole genome shotgun (WGS) entry which is preliminary data.</text>
</comment>
<evidence type="ECO:0000313" key="2">
    <source>
        <dbReference type="Proteomes" id="UP001306592"/>
    </source>
</evidence>
<name>A0ABU8D9D0_ERWAP</name>
<dbReference type="Pfam" id="PF10798">
    <property type="entry name" value="YmgB"/>
    <property type="match status" value="1"/>
</dbReference>
<organism evidence="1 2">
    <name type="scientific">Erwinia aphidicola</name>
    <dbReference type="NCBI Taxonomy" id="68334"/>
    <lineage>
        <taxon>Bacteria</taxon>
        <taxon>Pseudomonadati</taxon>
        <taxon>Pseudomonadota</taxon>
        <taxon>Gammaproteobacteria</taxon>
        <taxon>Enterobacterales</taxon>
        <taxon>Erwiniaceae</taxon>
        <taxon>Erwinia</taxon>
    </lineage>
</organism>
<dbReference type="EMBL" id="JBANEI010000001">
    <property type="protein sequence ID" value="MEI2680128.1"/>
    <property type="molecule type" value="Genomic_DNA"/>
</dbReference>
<protein>
    <submittedName>
        <fullName evidence="1">Biofilm development regulator YmgB/AriR family protein</fullName>
    </submittedName>
</protein>
<dbReference type="GeneID" id="89475926"/>
<dbReference type="InterPro" id="IPR024753">
    <property type="entry name" value="AriR"/>
</dbReference>